<dbReference type="Proteomes" id="UP001497512">
    <property type="component" value="Chromosome 4"/>
</dbReference>
<evidence type="ECO:0000256" key="3">
    <source>
        <dbReference type="ARBA" id="ARBA00022989"/>
    </source>
</evidence>
<dbReference type="PANTHER" id="PTHR15371">
    <property type="entry name" value="TIM23"/>
    <property type="match status" value="1"/>
</dbReference>
<feature type="compositionally biased region" description="Low complexity" evidence="5">
    <location>
        <begin position="169"/>
        <end position="184"/>
    </location>
</feature>
<dbReference type="InterPro" id="IPR045238">
    <property type="entry name" value="Tim23-like"/>
</dbReference>
<dbReference type="PANTHER" id="PTHR15371:SF0">
    <property type="entry name" value="SD19278P"/>
    <property type="match status" value="1"/>
</dbReference>
<protein>
    <recommendedName>
        <fullName evidence="9">NADH-ubiquinone oxidoreductase subunit B14.7</fullName>
    </recommendedName>
</protein>
<feature type="transmembrane region" description="Helical" evidence="6">
    <location>
        <begin position="145"/>
        <end position="162"/>
    </location>
</feature>
<evidence type="ECO:0000256" key="4">
    <source>
        <dbReference type="ARBA" id="ARBA00023136"/>
    </source>
</evidence>
<evidence type="ECO:0000313" key="8">
    <source>
        <dbReference type="Proteomes" id="UP001497512"/>
    </source>
</evidence>
<feature type="transmembrane region" description="Helical" evidence="6">
    <location>
        <begin position="61"/>
        <end position="83"/>
    </location>
</feature>
<comment type="subcellular location">
    <subcellularLocation>
        <location evidence="1">Membrane</location>
        <topology evidence="1">Multi-pass membrane protein</topology>
    </subcellularLocation>
</comment>
<keyword evidence="4 6" id="KW-0472">Membrane</keyword>
<feature type="compositionally biased region" description="Polar residues" evidence="5">
    <location>
        <begin position="197"/>
        <end position="209"/>
    </location>
</feature>
<evidence type="ECO:0008006" key="9">
    <source>
        <dbReference type="Google" id="ProtNLM"/>
    </source>
</evidence>
<evidence type="ECO:0000256" key="5">
    <source>
        <dbReference type="SAM" id="MobiDB-lite"/>
    </source>
</evidence>
<keyword evidence="2 6" id="KW-0812">Transmembrane</keyword>
<dbReference type="EMBL" id="OZ019896">
    <property type="protein sequence ID" value="CAK9222909.1"/>
    <property type="molecule type" value="Genomic_DNA"/>
</dbReference>
<reference evidence="7" key="1">
    <citation type="submission" date="2024-02" db="EMBL/GenBank/DDBJ databases">
        <authorList>
            <consortium name="ELIXIR-Norway"/>
            <consortium name="Elixir Norway"/>
        </authorList>
    </citation>
    <scope>NUCLEOTIDE SEQUENCE</scope>
</reference>
<sequence>MDEKQRTLDLPHSYASISGRNQSCSQKVRAGFLSGAVFGASMSGLSAVAQASQLQIRFPDAVRAVVGSSLAGGAAFGGALGIYRGVVCSLEHMRGVQDIKNSMIAGGIVGVLSELPVLFRSMVITRSDMMAMEQGLPLIRPRPRFLTNAAAGSIICGVVYLVESAMRPSSGPLPQGSSSSRQPPVDANTLDNHDGQDNSGTDVDTWSSTDRLDSSSEWILRDSPDIDVTESKELDWGTE</sequence>
<feature type="compositionally biased region" description="Basic and acidic residues" evidence="5">
    <location>
        <begin position="210"/>
        <end position="224"/>
    </location>
</feature>
<keyword evidence="8" id="KW-1185">Reference proteome</keyword>
<evidence type="ECO:0000256" key="1">
    <source>
        <dbReference type="ARBA" id="ARBA00004141"/>
    </source>
</evidence>
<feature type="region of interest" description="Disordered" evidence="5">
    <location>
        <begin position="169"/>
        <end position="224"/>
    </location>
</feature>
<accession>A0ABP0UK23</accession>
<evidence type="ECO:0000256" key="2">
    <source>
        <dbReference type="ARBA" id="ARBA00022692"/>
    </source>
</evidence>
<organism evidence="7 8">
    <name type="scientific">Sphagnum troendelagicum</name>
    <dbReference type="NCBI Taxonomy" id="128251"/>
    <lineage>
        <taxon>Eukaryota</taxon>
        <taxon>Viridiplantae</taxon>
        <taxon>Streptophyta</taxon>
        <taxon>Embryophyta</taxon>
        <taxon>Bryophyta</taxon>
        <taxon>Sphagnophytina</taxon>
        <taxon>Sphagnopsida</taxon>
        <taxon>Sphagnales</taxon>
        <taxon>Sphagnaceae</taxon>
        <taxon>Sphagnum</taxon>
    </lineage>
</organism>
<feature type="transmembrane region" description="Helical" evidence="6">
    <location>
        <begin position="103"/>
        <end position="124"/>
    </location>
</feature>
<proteinExistence type="predicted"/>
<evidence type="ECO:0000256" key="6">
    <source>
        <dbReference type="SAM" id="Phobius"/>
    </source>
</evidence>
<name>A0ABP0UK23_9BRYO</name>
<keyword evidence="3 6" id="KW-1133">Transmembrane helix</keyword>
<dbReference type="Pfam" id="PF02466">
    <property type="entry name" value="Tim17"/>
    <property type="match status" value="1"/>
</dbReference>
<evidence type="ECO:0000313" key="7">
    <source>
        <dbReference type="EMBL" id="CAK9222909.1"/>
    </source>
</evidence>
<gene>
    <name evidence="7" type="ORF">CSSPTR1EN2_LOCUS16528</name>
</gene>